<evidence type="ECO:0000259" key="1">
    <source>
        <dbReference type="Pfam" id="PF05050"/>
    </source>
</evidence>
<dbReference type="eggNOG" id="COG2244">
    <property type="taxonomic scope" value="Bacteria"/>
</dbReference>
<sequence>MNPNSAVERVKNHLSYKLGQELIKPTMGGGVFRLLKIARNHKIQKKLNSNLKYPPLESLKDYPQSLELQNQLGYRLGEEFLNAWKFWWCGGLLYFYLRIPSIKAESRAKQNIYPHQSYFKELLMRVKHIEAINDVFWSSKINDISFRGQLGQDALAYVLNDCKKQGFFVDIGAHNGLMVSNSYLFEQLGWKGFCVEANPKTFAQLKQNRQCDVYNFAVFSKNIGITRMATSCNSGLDTLELNLTAAHKARVEKGGEITYVQVPTITFDELMVNYPQISHIDFMSLDVEGGELEVLKGIDFNKYSFGCIAIEHNYFKDAQKEVSELLKSKGYRMLMWNAFDYLFVRDERIRWNY</sequence>
<dbReference type="STRING" id="1121267.CCUN_0652"/>
<organism evidence="2 3">
    <name type="scientific">Campylobacter cuniculorum DSM 23162 = LMG 24588</name>
    <dbReference type="NCBI Taxonomy" id="1121267"/>
    <lineage>
        <taxon>Bacteria</taxon>
        <taxon>Pseudomonadati</taxon>
        <taxon>Campylobacterota</taxon>
        <taxon>Epsilonproteobacteria</taxon>
        <taxon>Campylobacterales</taxon>
        <taxon>Campylobacteraceae</taxon>
        <taxon>Campylobacter</taxon>
    </lineage>
</organism>
<dbReference type="GO" id="GO:0016197">
    <property type="term" value="P:endosomal transport"/>
    <property type="evidence" value="ECO:0007669"/>
    <property type="project" value="TreeGrafter"/>
</dbReference>
<gene>
    <name evidence="2" type="ORF">CCUN_0652</name>
</gene>
<dbReference type="KEGG" id="ccun:CCUN_0652"/>
<proteinExistence type="predicted"/>
<name>A0A1W6BW39_9BACT</name>
<reference evidence="2 3" key="1">
    <citation type="submission" date="2017-04" db="EMBL/GenBank/DDBJ databases">
        <title>Complete genome sequence of the Campylobacter cuniculorum type strain LMG24588.</title>
        <authorList>
            <person name="Miller W.G."/>
            <person name="Yee E."/>
            <person name="Revez J."/>
            <person name="Bono J.L."/>
            <person name="Rossi M."/>
        </authorList>
    </citation>
    <scope>NUCLEOTIDE SEQUENCE [LARGE SCALE GENOMIC DNA]</scope>
    <source>
        <strain evidence="2 3">LMG 24588</strain>
    </source>
</reference>
<feature type="domain" description="Methyltransferase FkbM" evidence="1">
    <location>
        <begin position="170"/>
        <end position="333"/>
    </location>
</feature>
<dbReference type="GO" id="GO:0005886">
    <property type="term" value="C:plasma membrane"/>
    <property type="evidence" value="ECO:0007669"/>
    <property type="project" value="TreeGrafter"/>
</dbReference>
<evidence type="ECO:0000313" key="2">
    <source>
        <dbReference type="EMBL" id="ARJ56275.1"/>
    </source>
</evidence>
<keyword evidence="2" id="KW-0808">Transferase</keyword>
<dbReference type="GO" id="GO:0006888">
    <property type="term" value="P:endoplasmic reticulum to Golgi vesicle-mediated transport"/>
    <property type="evidence" value="ECO:0007669"/>
    <property type="project" value="TreeGrafter"/>
</dbReference>
<keyword evidence="2" id="KW-0489">Methyltransferase</keyword>
<dbReference type="SUPFAM" id="SSF53335">
    <property type="entry name" value="S-adenosyl-L-methionine-dependent methyltransferases"/>
    <property type="match status" value="1"/>
</dbReference>
<dbReference type="Gene3D" id="3.40.50.150">
    <property type="entry name" value="Vaccinia Virus protein VP39"/>
    <property type="match status" value="1"/>
</dbReference>
<dbReference type="InterPro" id="IPR006342">
    <property type="entry name" value="FkbM_mtfrase"/>
</dbReference>
<evidence type="ECO:0000313" key="3">
    <source>
        <dbReference type="Proteomes" id="UP000192902"/>
    </source>
</evidence>
<dbReference type="GO" id="GO:0032259">
    <property type="term" value="P:methylation"/>
    <property type="evidence" value="ECO:0007669"/>
    <property type="project" value="UniProtKB-KW"/>
</dbReference>
<accession>A0A1W6BW39</accession>
<dbReference type="AlphaFoldDB" id="A0A1W6BW39"/>
<dbReference type="Pfam" id="PF05050">
    <property type="entry name" value="Methyltransf_21"/>
    <property type="match status" value="1"/>
</dbReference>
<dbReference type="Proteomes" id="UP000192902">
    <property type="component" value="Chromosome"/>
</dbReference>
<dbReference type="PANTHER" id="PTHR34009:SF2">
    <property type="entry name" value="PROTEIN STAR"/>
    <property type="match status" value="1"/>
</dbReference>
<dbReference type="PANTHER" id="PTHR34009">
    <property type="entry name" value="PROTEIN STAR"/>
    <property type="match status" value="1"/>
</dbReference>
<protein>
    <submittedName>
        <fullName evidence="2">Methyltransferase</fullName>
    </submittedName>
</protein>
<dbReference type="EMBL" id="CP020867">
    <property type="protein sequence ID" value="ARJ56275.1"/>
    <property type="molecule type" value="Genomic_DNA"/>
</dbReference>
<dbReference type="InterPro" id="IPR029063">
    <property type="entry name" value="SAM-dependent_MTases_sf"/>
</dbReference>
<dbReference type="GO" id="GO:0008168">
    <property type="term" value="F:methyltransferase activity"/>
    <property type="evidence" value="ECO:0007669"/>
    <property type="project" value="UniProtKB-KW"/>
</dbReference>
<dbReference type="InterPro" id="IPR053202">
    <property type="entry name" value="EGF_Rcpt_Signaling_Reg"/>
</dbReference>
<dbReference type="NCBIfam" id="TIGR01444">
    <property type="entry name" value="fkbM_fam"/>
    <property type="match status" value="1"/>
</dbReference>
<dbReference type="GO" id="GO:0005737">
    <property type="term" value="C:cytoplasm"/>
    <property type="evidence" value="ECO:0007669"/>
    <property type="project" value="GOC"/>
</dbReference>
<dbReference type="RefSeq" id="WP_085296634.1">
    <property type="nucleotide sequence ID" value="NZ_CP020867.1"/>
</dbReference>